<sequence>MGEQRHGGGLGGQQGLDAPGRLDLAGGVGAADGHPADLVDGQVGQRVEGVADEQHAAAVHAQQHAHVTGRVAGGGQQDDAAVAEVVLAVGERAEGAGVEGREGEVVLDQAEGVRVEHAVVPVPAVQHHLGPGRLRSPPAWSSWTWVRNTVPTCAAS</sequence>
<evidence type="ECO:0000256" key="1">
    <source>
        <dbReference type="SAM" id="MobiDB-lite"/>
    </source>
</evidence>
<evidence type="ECO:0000313" key="3">
    <source>
        <dbReference type="Proteomes" id="UP001139648"/>
    </source>
</evidence>
<accession>A0A9X2GNL1</accession>
<dbReference type="AlphaFoldDB" id="A0A9X2GNL1"/>
<dbReference type="Proteomes" id="UP001139648">
    <property type="component" value="Unassembled WGS sequence"/>
</dbReference>
<protein>
    <submittedName>
        <fullName evidence="2">Uncharacterized protein</fullName>
    </submittedName>
</protein>
<feature type="region of interest" description="Disordered" evidence="1">
    <location>
        <begin position="1"/>
        <end position="38"/>
    </location>
</feature>
<evidence type="ECO:0000313" key="2">
    <source>
        <dbReference type="EMBL" id="MCP2357598.1"/>
    </source>
</evidence>
<organism evidence="2 3">
    <name type="scientific">Nonomuraea thailandensis</name>
    <dbReference type="NCBI Taxonomy" id="1188745"/>
    <lineage>
        <taxon>Bacteria</taxon>
        <taxon>Bacillati</taxon>
        <taxon>Actinomycetota</taxon>
        <taxon>Actinomycetes</taxon>
        <taxon>Streptosporangiales</taxon>
        <taxon>Streptosporangiaceae</taxon>
        <taxon>Nonomuraea</taxon>
    </lineage>
</organism>
<gene>
    <name evidence="2" type="ORF">HD597_004618</name>
</gene>
<dbReference type="EMBL" id="JAMZEB010000002">
    <property type="protein sequence ID" value="MCP2357598.1"/>
    <property type="molecule type" value="Genomic_DNA"/>
</dbReference>
<reference evidence="2" key="1">
    <citation type="submission" date="2022-06" db="EMBL/GenBank/DDBJ databases">
        <title>Sequencing the genomes of 1000 actinobacteria strains.</title>
        <authorList>
            <person name="Klenk H.-P."/>
        </authorList>
    </citation>
    <scope>NUCLEOTIDE SEQUENCE</scope>
    <source>
        <strain evidence="2">DSM 46694</strain>
    </source>
</reference>
<name>A0A9X2GNL1_9ACTN</name>
<proteinExistence type="predicted"/>
<keyword evidence="3" id="KW-1185">Reference proteome</keyword>
<comment type="caution">
    <text evidence="2">The sequence shown here is derived from an EMBL/GenBank/DDBJ whole genome shotgun (WGS) entry which is preliminary data.</text>
</comment>